<gene>
    <name evidence="1" type="ORF">L3081_14505</name>
</gene>
<dbReference type="EMBL" id="JAKKSL010000002">
    <property type="protein sequence ID" value="MCI2284374.1"/>
    <property type="molecule type" value="Genomic_DNA"/>
</dbReference>
<comment type="caution">
    <text evidence="1">The sequence shown here is derived from an EMBL/GenBank/DDBJ whole genome shotgun (WGS) entry which is preliminary data.</text>
</comment>
<dbReference type="InterPro" id="IPR007263">
    <property type="entry name" value="DCC1-like"/>
</dbReference>
<evidence type="ECO:0000313" key="2">
    <source>
        <dbReference type="Proteomes" id="UP001139646"/>
    </source>
</evidence>
<accession>A0ABS9X2B9</accession>
<keyword evidence="2" id="KW-1185">Reference proteome</keyword>
<proteinExistence type="predicted"/>
<reference evidence="1" key="1">
    <citation type="submission" date="2022-01" db="EMBL/GenBank/DDBJ databases">
        <title>Colwellia maritima, isolated from seawater.</title>
        <authorList>
            <person name="Kristyanto S."/>
            <person name="Jung J."/>
            <person name="Jeon C.O."/>
        </authorList>
    </citation>
    <scope>NUCLEOTIDE SEQUENCE</scope>
    <source>
        <strain evidence="1">MSW7</strain>
    </source>
</reference>
<protein>
    <submittedName>
        <fullName evidence="1">Thiol-disulfide oxidoreductase DCC family protein</fullName>
    </submittedName>
</protein>
<dbReference type="Pfam" id="PF04134">
    <property type="entry name" value="DCC1-like"/>
    <property type="match status" value="1"/>
</dbReference>
<dbReference type="InterPro" id="IPR052927">
    <property type="entry name" value="DCC_oxidoreductase"/>
</dbReference>
<sequence length="148" mass="17572">MDVTKYPPNVGVNDCVILFDGVCKLCNVWSQFIIKVDTQQRFKLCSVQSPEGQIILNHFEMPTDHFDTMLYVEGNQYFDKSDAFLNIVNKLRFPWRLLTIFKIIPKGLRNWLYDRIALNRYKLFGQYDYCILPTKENDNRFLKSESEK</sequence>
<dbReference type="Proteomes" id="UP001139646">
    <property type="component" value="Unassembled WGS sequence"/>
</dbReference>
<organism evidence="1 2">
    <name type="scientific">Colwellia maritima</name>
    <dbReference type="NCBI Taxonomy" id="2912588"/>
    <lineage>
        <taxon>Bacteria</taxon>
        <taxon>Pseudomonadati</taxon>
        <taxon>Pseudomonadota</taxon>
        <taxon>Gammaproteobacteria</taxon>
        <taxon>Alteromonadales</taxon>
        <taxon>Colwelliaceae</taxon>
        <taxon>Colwellia</taxon>
    </lineage>
</organism>
<dbReference type="PANTHER" id="PTHR33639">
    <property type="entry name" value="THIOL-DISULFIDE OXIDOREDUCTASE DCC"/>
    <property type="match status" value="1"/>
</dbReference>
<evidence type="ECO:0000313" key="1">
    <source>
        <dbReference type="EMBL" id="MCI2284374.1"/>
    </source>
</evidence>
<name>A0ABS9X2B9_9GAMM</name>
<dbReference type="PANTHER" id="PTHR33639:SF2">
    <property type="entry name" value="DUF393 DOMAIN-CONTAINING PROTEIN"/>
    <property type="match status" value="1"/>
</dbReference>